<dbReference type="OrthoDB" id="2745718at2759"/>
<dbReference type="CDD" id="cd09917">
    <property type="entry name" value="F-box_SF"/>
    <property type="match status" value="1"/>
</dbReference>
<evidence type="ECO:0000313" key="2">
    <source>
        <dbReference type="EMBL" id="TFY80889.1"/>
    </source>
</evidence>
<dbReference type="Pfam" id="PF00646">
    <property type="entry name" value="F-box"/>
    <property type="match status" value="1"/>
</dbReference>
<name>A0A4Z0A4R1_9AGAM</name>
<organism evidence="2 3">
    <name type="scientific">Hericium alpestre</name>
    <dbReference type="NCBI Taxonomy" id="135208"/>
    <lineage>
        <taxon>Eukaryota</taxon>
        <taxon>Fungi</taxon>
        <taxon>Dikarya</taxon>
        <taxon>Basidiomycota</taxon>
        <taxon>Agaricomycotina</taxon>
        <taxon>Agaricomycetes</taxon>
        <taxon>Russulales</taxon>
        <taxon>Hericiaceae</taxon>
        <taxon>Hericium</taxon>
    </lineage>
</organism>
<dbReference type="Proteomes" id="UP000298061">
    <property type="component" value="Unassembled WGS sequence"/>
</dbReference>
<proteinExistence type="predicted"/>
<keyword evidence="3" id="KW-1185">Reference proteome</keyword>
<dbReference type="EMBL" id="SFCI01000275">
    <property type="protein sequence ID" value="TFY80889.1"/>
    <property type="molecule type" value="Genomic_DNA"/>
</dbReference>
<gene>
    <name evidence="2" type="ORF">EWM64_g3120</name>
</gene>
<accession>A0A4Z0A4R1</accession>
<comment type="caution">
    <text evidence="2">The sequence shown here is derived from an EMBL/GenBank/DDBJ whole genome shotgun (WGS) entry which is preliminary data.</text>
</comment>
<evidence type="ECO:0000259" key="1">
    <source>
        <dbReference type="Pfam" id="PF00646"/>
    </source>
</evidence>
<feature type="domain" description="F-box" evidence="1">
    <location>
        <begin position="1"/>
        <end position="27"/>
    </location>
</feature>
<protein>
    <recommendedName>
        <fullName evidence="1">F-box domain-containing protein</fullName>
    </recommendedName>
</protein>
<dbReference type="SUPFAM" id="SSF81383">
    <property type="entry name" value="F-box domain"/>
    <property type="match status" value="1"/>
</dbReference>
<dbReference type="AlphaFoldDB" id="A0A4Z0A4R1"/>
<dbReference type="InterPro" id="IPR036047">
    <property type="entry name" value="F-box-like_dom_sf"/>
</dbReference>
<dbReference type="InterPro" id="IPR001810">
    <property type="entry name" value="F-box_dom"/>
</dbReference>
<sequence>MVLQHLGYEDLIVCSMVCKRFHKLVKKAVELSYIVELGVDGFVDGAPSDLSTGERLQILLDLRERWRTLDWMKRESVKPHPTRRRYNNMHYAQGIFSQVMRLSSDEGQHDYSVFSTVLPTRATDAAEYGPPGKDDHLWYRAFCTDPAADVIIFAAMESQVLHGEQLGTQSLKSYLSFVPRTLSSNGSSPHPLCRSECLHLMGYPSAILDPQIAGEMVGITALTDSRRSIVIYNWQSGELVVKSLKDNVPQITSTPHPAPLTSLAASLSRLKIQVAFWYTMPAQVPIR</sequence>
<evidence type="ECO:0000313" key="3">
    <source>
        <dbReference type="Proteomes" id="UP000298061"/>
    </source>
</evidence>
<reference evidence="2 3" key="1">
    <citation type="submission" date="2019-02" db="EMBL/GenBank/DDBJ databases">
        <title>Genome sequencing of the rare red list fungi Hericium alpestre (H. flagellum).</title>
        <authorList>
            <person name="Buettner E."/>
            <person name="Kellner H."/>
        </authorList>
    </citation>
    <scope>NUCLEOTIDE SEQUENCE [LARGE SCALE GENOMIC DNA]</scope>
    <source>
        <strain evidence="2 3">DSM 108284</strain>
    </source>
</reference>